<dbReference type="Gene3D" id="3.40.30.10">
    <property type="entry name" value="Glutaredoxin"/>
    <property type="match status" value="1"/>
</dbReference>
<dbReference type="SUPFAM" id="SSF47616">
    <property type="entry name" value="GST C-terminal domain-like"/>
    <property type="match status" value="1"/>
</dbReference>
<dbReference type="RefSeq" id="WP_211869797.1">
    <property type="nucleotide sequence ID" value="NZ_JAAEDI010000016.1"/>
</dbReference>
<dbReference type="SFLD" id="SFLDG01150">
    <property type="entry name" value="Main.1:_Beta-like"/>
    <property type="match status" value="1"/>
</dbReference>
<dbReference type="PROSITE" id="PS50404">
    <property type="entry name" value="GST_NTER"/>
    <property type="match status" value="1"/>
</dbReference>
<dbReference type="InterPro" id="IPR036249">
    <property type="entry name" value="Thioredoxin-like_sf"/>
</dbReference>
<dbReference type="Pfam" id="PF02798">
    <property type="entry name" value="GST_N"/>
    <property type="match status" value="1"/>
</dbReference>
<proteinExistence type="predicted"/>
<keyword evidence="3" id="KW-1185">Reference proteome</keyword>
<reference evidence="3" key="1">
    <citation type="journal article" date="2021" name="Syst. Appl. Microbiol.">
        <title>Roseomonas hellenica sp. nov., isolated from roots of wild-growing Alkanna tinctoria.</title>
        <authorList>
            <person name="Rat A."/>
            <person name="Naranjo H.D."/>
            <person name="Lebbe L."/>
            <person name="Cnockaert M."/>
            <person name="Krigas N."/>
            <person name="Grigoriadou K."/>
            <person name="Maloupa E."/>
            <person name="Willems A."/>
        </authorList>
    </citation>
    <scope>NUCLEOTIDE SEQUENCE [LARGE SCALE GENOMIC DNA]</scope>
    <source>
        <strain evidence="3">LMG 31159</strain>
    </source>
</reference>
<dbReference type="InterPro" id="IPR036282">
    <property type="entry name" value="Glutathione-S-Trfase_C_sf"/>
</dbReference>
<dbReference type="EMBL" id="JAAEDI010000016">
    <property type="protein sequence ID" value="MBR0651128.1"/>
    <property type="molecule type" value="Genomic_DNA"/>
</dbReference>
<dbReference type="InterPro" id="IPR004045">
    <property type="entry name" value="Glutathione_S-Trfase_N"/>
</dbReference>
<feature type="domain" description="GST N-terminal" evidence="1">
    <location>
        <begin position="2"/>
        <end position="90"/>
    </location>
</feature>
<evidence type="ECO:0000313" key="3">
    <source>
        <dbReference type="Proteomes" id="UP000698752"/>
    </source>
</evidence>
<dbReference type="PANTHER" id="PTHR44051">
    <property type="entry name" value="GLUTATHIONE S-TRANSFERASE-RELATED"/>
    <property type="match status" value="1"/>
</dbReference>
<dbReference type="Gene3D" id="1.20.1050.10">
    <property type="match status" value="1"/>
</dbReference>
<dbReference type="InterPro" id="IPR040079">
    <property type="entry name" value="Glutathione_S-Trfase"/>
</dbReference>
<dbReference type="CDD" id="cd03046">
    <property type="entry name" value="GST_N_GTT1_like"/>
    <property type="match status" value="1"/>
</dbReference>
<accession>A0ABS5EJE3</accession>
<dbReference type="SFLD" id="SFLDG00358">
    <property type="entry name" value="Main_(cytGST)"/>
    <property type="match status" value="1"/>
</dbReference>
<dbReference type="SUPFAM" id="SSF52833">
    <property type="entry name" value="Thioredoxin-like"/>
    <property type="match status" value="1"/>
</dbReference>
<dbReference type="Proteomes" id="UP000698752">
    <property type="component" value="Unassembled WGS sequence"/>
</dbReference>
<name>A0ABS5EJE3_9PROT</name>
<organism evidence="2 3">
    <name type="scientific">Neoroseomonas terrae</name>
    <dbReference type="NCBI Taxonomy" id="424799"/>
    <lineage>
        <taxon>Bacteria</taxon>
        <taxon>Pseudomonadati</taxon>
        <taxon>Pseudomonadota</taxon>
        <taxon>Alphaproteobacteria</taxon>
        <taxon>Acetobacterales</taxon>
        <taxon>Acetobacteraceae</taxon>
        <taxon>Neoroseomonas</taxon>
    </lineage>
</organism>
<protein>
    <submittedName>
        <fullName evidence="2">Glutathione S-transferase</fullName>
    </submittedName>
</protein>
<gene>
    <name evidence="2" type="ORF">GXW78_15760</name>
</gene>
<dbReference type="PANTHER" id="PTHR44051:SF21">
    <property type="entry name" value="GLUTATHIONE S-TRANSFERASE FAMILY PROTEIN"/>
    <property type="match status" value="1"/>
</dbReference>
<evidence type="ECO:0000259" key="1">
    <source>
        <dbReference type="PROSITE" id="PS50404"/>
    </source>
</evidence>
<comment type="caution">
    <text evidence="2">The sequence shown here is derived from an EMBL/GenBank/DDBJ whole genome shotgun (WGS) entry which is preliminary data.</text>
</comment>
<sequence length="217" mass="23104">MAPRFRLHHAPRSRAFRILWVLEELGAPYERVPHVLQHGTQKAPDFLAINPDGKLPALEDRGPNGDWAGVVVTESGAICAYLADAMELLAPPIGTPDRAIYAIFLAYAGAVLEPAMTDVAFARKEAPPPSTIGWASFDDGVARVERQITASGGPYLLGQDFTMADAMCGGLLRFAAGFGMFKPGPVTAGYLAALEERPAMVRAKAIEDAAQKAAEAS</sequence>
<evidence type="ECO:0000313" key="2">
    <source>
        <dbReference type="EMBL" id="MBR0651128.1"/>
    </source>
</evidence>
<dbReference type="SFLD" id="SFLDS00019">
    <property type="entry name" value="Glutathione_Transferase_(cytos"/>
    <property type="match status" value="1"/>
</dbReference>